<dbReference type="AlphaFoldDB" id="A0A8J8JTW5"/>
<organism evidence="14 15">
    <name type="scientific">Limnovirga soli</name>
    <dbReference type="NCBI Taxonomy" id="2656915"/>
    <lineage>
        <taxon>Bacteria</taxon>
        <taxon>Pseudomonadati</taxon>
        <taxon>Bacteroidota</taxon>
        <taxon>Chitinophagia</taxon>
        <taxon>Chitinophagales</taxon>
        <taxon>Chitinophagaceae</taxon>
        <taxon>Limnovirga</taxon>
    </lineage>
</organism>
<evidence type="ECO:0000256" key="4">
    <source>
        <dbReference type="ARBA" id="ARBA00022692"/>
    </source>
</evidence>
<accession>A0A8J8JTW5</accession>
<keyword evidence="5" id="KW-0732">Signal</keyword>
<keyword evidence="6 13" id="KW-1133">Transmembrane helix</keyword>
<dbReference type="UniPathway" id="UPA00029">
    <property type="reaction ID" value="UER00560"/>
</dbReference>
<evidence type="ECO:0000313" key="14">
    <source>
        <dbReference type="EMBL" id="NNV54949.1"/>
    </source>
</evidence>
<comment type="caution">
    <text evidence="14">The sequence shown here is derived from an EMBL/GenBank/DDBJ whole genome shotgun (WGS) entry which is preliminary data.</text>
</comment>
<keyword evidence="2" id="KW-1003">Cell membrane</keyword>
<keyword evidence="7 13" id="KW-0472">Membrane</keyword>
<keyword evidence="15" id="KW-1185">Reference proteome</keyword>
<keyword evidence="3" id="KW-0808">Transferase</keyword>
<comment type="function">
    <text evidence="12">Catalyzes the acylation of glycosyl-4,4'-diaponeurosporenoate, i.e. the esterification of glucose at the C6'' position with the carboxyl group of the C(15) fatty acid 12-methyltetradecanoic acid, to yield staphyloxanthin. This is the last step in the biosynthesis of this orange pigment, present in most staphylococci strains.</text>
</comment>
<dbReference type="RefSeq" id="WP_171606881.1">
    <property type="nucleotide sequence ID" value="NZ_WHPF01000004.1"/>
</dbReference>
<feature type="transmembrane region" description="Helical" evidence="13">
    <location>
        <begin position="46"/>
        <end position="61"/>
    </location>
</feature>
<keyword evidence="4 13" id="KW-0812">Transmembrane</keyword>
<feature type="transmembrane region" description="Helical" evidence="13">
    <location>
        <begin position="117"/>
        <end position="139"/>
    </location>
</feature>
<keyword evidence="8" id="KW-0012">Acyltransferase</keyword>
<dbReference type="GO" id="GO:0005886">
    <property type="term" value="C:plasma membrane"/>
    <property type="evidence" value="ECO:0007669"/>
    <property type="project" value="UniProtKB-SubCell"/>
</dbReference>
<evidence type="ECO:0000256" key="5">
    <source>
        <dbReference type="ARBA" id="ARBA00022729"/>
    </source>
</evidence>
<dbReference type="Pfam" id="PF18927">
    <property type="entry name" value="CrtO"/>
    <property type="match status" value="1"/>
</dbReference>
<evidence type="ECO:0000256" key="2">
    <source>
        <dbReference type="ARBA" id="ARBA00022475"/>
    </source>
</evidence>
<evidence type="ECO:0000313" key="15">
    <source>
        <dbReference type="Proteomes" id="UP000598971"/>
    </source>
</evidence>
<evidence type="ECO:0000256" key="11">
    <source>
        <dbReference type="ARBA" id="ARBA00023667"/>
    </source>
</evidence>
<comment type="similarity">
    <text evidence="10">Belongs to the acyltransferase CrtO family.</text>
</comment>
<feature type="transmembrane region" description="Helical" evidence="13">
    <location>
        <begin position="21"/>
        <end position="40"/>
    </location>
</feature>
<evidence type="ECO:0000256" key="9">
    <source>
        <dbReference type="ARBA" id="ARBA00023588"/>
    </source>
</evidence>
<name>A0A8J8JTW5_9BACT</name>
<evidence type="ECO:0000256" key="13">
    <source>
        <dbReference type="SAM" id="Phobius"/>
    </source>
</evidence>
<evidence type="ECO:0000256" key="10">
    <source>
        <dbReference type="ARBA" id="ARBA00023603"/>
    </source>
</evidence>
<evidence type="ECO:0000256" key="3">
    <source>
        <dbReference type="ARBA" id="ARBA00022679"/>
    </source>
</evidence>
<gene>
    <name evidence="14" type="ORF">GD597_05710</name>
</gene>
<evidence type="ECO:0000256" key="7">
    <source>
        <dbReference type="ARBA" id="ARBA00023136"/>
    </source>
</evidence>
<evidence type="ECO:0000256" key="12">
    <source>
        <dbReference type="ARBA" id="ARBA00025324"/>
    </source>
</evidence>
<protein>
    <recommendedName>
        <fullName evidence="11">Glycosyl-4,4'-diaponeurosporenoate acyltransferase</fullName>
    </recommendedName>
</protein>
<dbReference type="GO" id="GO:0016746">
    <property type="term" value="F:acyltransferase activity"/>
    <property type="evidence" value="ECO:0007669"/>
    <property type="project" value="UniProtKB-KW"/>
</dbReference>
<proteinExistence type="inferred from homology"/>
<evidence type="ECO:0000256" key="1">
    <source>
        <dbReference type="ARBA" id="ARBA00004162"/>
    </source>
</evidence>
<evidence type="ECO:0000256" key="6">
    <source>
        <dbReference type="ARBA" id="ARBA00022989"/>
    </source>
</evidence>
<feature type="transmembrane region" description="Helical" evidence="13">
    <location>
        <begin position="151"/>
        <end position="171"/>
    </location>
</feature>
<reference evidence="14" key="1">
    <citation type="submission" date="2019-10" db="EMBL/GenBank/DDBJ databases">
        <title>Draft genome sequence of Panacibacter sp. KCS-6.</title>
        <authorList>
            <person name="Yim K.J."/>
        </authorList>
    </citation>
    <scope>NUCLEOTIDE SEQUENCE</scope>
    <source>
        <strain evidence="14">KCS-6</strain>
    </source>
</reference>
<evidence type="ECO:0000256" key="8">
    <source>
        <dbReference type="ARBA" id="ARBA00023315"/>
    </source>
</evidence>
<comment type="pathway">
    <text evidence="9">Carotenoid biosynthesis; staphyloxanthin biosynthesis; staphyloxanthin from farnesyl diphosphate: step 5/5.</text>
</comment>
<comment type="subcellular location">
    <subcellularLocation>
        <location evidence="1">Cell membrane</location>
        <topology evidence="1">Single-pass membrane protein</topology>
    </subcellularLocation>
</comment>
<sequence>MPLTSSEEDKRIKKLLARYNMVPNLVWTIIHFTPVCLFWYTEESLLPLYFFIPSSFIPIIFKKRFLDTLQLAKDPGIYKKLGVASMETLIQNGVIINKLIKKKFPQYKAVRHNRTSIATLLHTTYLFEKFHWICLVFFLETTVYAFAVNSLVWACSIFLLNITYNIYPILLQQYMRLKLQLFRAN</sequence>
<dbReference type="Proteomes" id="UP000598971">
    <property type="component" value="Unassembled WGS sequence"/>
</dbReference>
<dbReference type="InterPro" id="IPR044021">
    <property type="entry name" value="CrtO"/>
</dbReference>
<dbReference type="EMBL" id="WHPF01000004">
    <property type="protein sequence ID" value="NNV54949.1"/>
    <property type="molecule type" value="Genomic_DNA"/>
</dbReference>